<evidence type="ECO:0000313" key="2">
    <source>
        <dbReference type="Proteomes" id="UP000189681"/>
    </source>
</evidence>
<protein>
    <submittedName>
        <fullName evidence="1">Uncharacterized protein</fullName>
    </submittedName>
</protein>
<accession>A0A1V4ASY1</accession>
<comment type="caution">
    <text evidence="1">The sequence shown here is derived from an EMBL/GenBank/DDBJ whole genome shotgun (WGS) entry which is preliminary data.</text>
</comment>
<dbReference type="Proteomes" id="UP000189681">
    <property type="component" value="Unassembled WGS sequence"/>
</dbReference>
<dbReference type="EMBL" id="AYTS01000096">
    <property type="protein sequence ID" value="OOP56141.1"/>
    <property type="molecule type" value="Genomic_DNA"/>
</dbReference>
<dbReference type="AlphaFoldDB" id="A0A1V4ASY1"/>
<gene>
    <name evidence="1" type="ORF">AYP45_10785</name>
</gene>
<reference evidence="1 2" key="1">
    <citation type="journal article" date="2017" name="Water Res.">
        <title>Discovery and metagenomic analysis of an anammox bacterial enrichment related to Candidatus "Brocadia caroliniensis" in a full-scale glycerol-fed nitritation-denitritation separate centrate treatment process.</title>
        <authorList>
            <person name="Park H."/>
            <person name="Brotto A.C."/>
            <person name="van Loosdrecht M.C."/>
            <person name="Chandran K."/>
        </authorList>
    </citation>
    <scope>NUCLEOTIDE SEQUENCE [LARGE SCALE GENOMIC DNA]</scope>
    <source>
        <strain evidence="1">26THWARD</strain>
    </source>
</reference>
<proteinExistence type="predicted"/>
<dbReference type="STRING" id="1004156.AYP45_10785"/>
<name>A0A1V4ASY1_9BACT</name>
<evidence type="ECO:0000313" key="1">
    <source>
        <dbReference type="EMBL" id="OOP56141.1"/>
    </source>
</evidence>
<sequence length="75" mass="8762">MPPLEARGNKPLQLNFEHQPKSFVFYHLEEHTSGRHLLQVLEEDDFAREVIALPKRIKKSTLVQIKFLKLSPDLV</sequence>
<organism evidence="1 2">
    <name type="scientific">Candidatus Brocadia carolinensis</name>
    <dbReference type="NCBI Taxonomy" id="1004156"/>
    <lineage>
        <taxon>Bacteria</taxon>
        <taxon>Pseudomonadati</taxon>
        <taxon>Planctomycetota</taxon>
        <taxon>Candidatus Brocadiia</taxon>
        <taxon>Candidatus Brocadiales</taxon>
        <taxon>Candidatus Brocadiaceae</taxon>
        <taxon>Candidatus Brocadia</taxon>
    </lineage>
</organism>